<name>A0AAV0L4V2_9ROSI</name>
<accession>A0AAV0L4V2</accession>
<dbReference type="Proteomes" id="UP001154282">
    <property type="component" value="Unassembled WGS sequence"/>
</dbReference>
<gene>
    <name evidence="1" type="ORF">LITE_LOCUS21812</name>
</gene>
<reference evidence="1" key="1">
    <citation type="submission" date="2022-08" db="EMBL/GenBank/DDBJ databases">
        <authorList>
            <person name="Gutierrez-Valencia J."/>
        </authorList>
    </citation>
    <scope>NUCLEOTIDE SEQUENCE</scope>
</reference>
<dbReference type="EMBL" id="CAMGYJ010000006">
    <property type="protein sequence ID" value="CAI0428779.1"/>
    <property type="molecule type" value="Genomic_DNA"/>
</dbReference>
<evidence type="ECO:0000313" key="2">
    <source>
        <dbReference type="Proteomes" id="UP001154282"/>
    </source>
</evidence>
<dbReference type="AlphaFoldDB" id="A0AAV0L4V2"/>
<sequence>MNGLAAVIVEIVFRGAATFKRQVIPRRPATILLGGPTSGPVLENVTVSEKRIGQRVPAILARPSHRLELAFLFLALILSRYNNCWNSSIMVAVRPLSLLLPSRK</sequence>
<evidence type="ECO:0000313" key="1">
    <source>
        <dbReference type="EMBL" id="CAI0428779.1"/>
    </source>
</evidence>
<organism evidence="1 2">
    <name type="scientific">Linum tenue</name>
    <dbReference type="NCBI Taxonomy" id="586396"/>
    <lineage>
        <taxon>Eukaryota</taxon>
        <taxon>Viridiplantae</taxon>
        <taxon>Streptophyta</taxon>
        <taxon>Embryophyta</taxon>
        <taxon>Tracheophyta</taxon>
        <taxon>Spermatophyta</taxon>
        <taxon>Magnoliopsida</taxon>
        <taxon>eudicotyledons</taxon>
        <taxon>Gunneridae</taxon>
        <taxon>Pentapetalae</taxon>
        <taxon>rosids</taxon>
        <taxon>fabids</taxon>
        <taxon>Malpighiales</taxon>
        <taxon>Linaceae</taxon>
        <taxon>Linum</taxon>
    </lineage>
</organism>
<proteinExistence type="predicted"/>
<keyword evidence="2" id="KW-1185">Reference proteome</keyword>
<protein>
    <submittedName>
        <fullName evidence="1">Uncharacterized protein</fullName>
    </submittedName>
</protein>
<comment type="caution">
    <text evidence="1">The sequence shown here is derived from an EMBL/GenBank/DDBJ whole genome shotgun (WGS) entry which is preliminary data.</text>
</comment>